<accession>A0ABD1N9P5</accession>
<evidence type="ECO:0000313" key="1">
    <source>
        <dbReference type="EMBL" id="KAL2344447.1"/>
    </source>
</evidence>
<keyword evidence="2" id="KW-1185">Reference proteome</keyword>
<evidence type="ECO:0000313" key="2">
    <source>
        <dbReference type="Proteomes" id="UP001603857"/>
    </source>
</evidence>
<protein>
    <submittedName>
        <fullName evidence="1">Uncharacterized protein</fullName>
    </submittedName>
</protein>
<dbReference type="AlphaFoldDB" id="A0ABD1N9P5"/>
<dbReference type="Proteomes" id="UP001603857">
    <property type="component" value="Unassembled WGS sequence"/>
</dbReference>
<name>A0ABD1N9P5_9FABA</name>
<gene>
    <name evidence="1" type="ORF">Fmac_005732</name>
</gene>
<organism evidence="1 2">
    <name type="scientific">Flemingia macrophylla</name>
    <dbReference type="NCBI Taxonomy" id="520843"/>
    <lineage>
        <taxon>Eukaryota</taxon>
        <taxon>Viridiplantae</taxon>
        <taxon>Streptophyta</taxon>
        <taxon>Embryophyta</taxon>
        <taxon>Tracheophyta</taxon>
        <taxon>Spermatophyta</taxon>
        <taxon>Magnoliopsida</taxon>
        <taxon>eudicotyledons</taxon>
        <taxon>Gunneridae</taxon>
        <taxon>Pentapetalae</taxon>
        <taxon>rosids</taxon>
        <taxon>fabids</taxon>
        <taxon>Fabales</taxon>
        <taxon>Fabaceae</taxon>
        <taxon>Papilionoideae</taxon>
        <taxon>50 kb inversion clade</taxon>
        <taxon>NPAAA clade</taxon>
        <taxon>indigoferoid/millettioid clade</taxon>
        <taxon>Phaseoleae</taxon>
        <taxon>Flemingia</taxon>
    </lineage>
</organism>
<proteinExistence type="predicted"/>
<dbReference type="EMBL" id="JBGMDY010000002">
    <property type="protein sequence ID" value="KAL2344447.1"/>
    <property type="molecule type" value="Genomic_DNA"/>
</dbReference>
<sequence>MLHLTTHSINRLIHPWVRPPRSTLGGGCPSALLRFKASLPRFPPAEDVPSASLRFRVSFPRFPSGEDAPSASLRFRVSLSRFPSAEDAPSTSLRFRVSLSRLPLPRMRLRHYYDLGFPSRGSPRPRMRPRASHDILANLERLLDQRSFEPWSHRRLSTPTATFPAIINSENDDSEIEFPRICDKPLSVMKLEKVQGLAIRKKLQQIEMLEAKQSNGHLLDDQQLAKLQLKSELESSLAEVCMVLYLRGLCGIDFRHRKKVRRRVVKALH</sequence>
<reference evidence="1 2" key="1">
    <citation type="submission" date="2024-08" db="EMBL/GenBank/DDBJ databases">
        <title>Insights into the chromosomal genome structure of Flemingia macrophylla.</title>
        <authorList>
            <person name="Ding Y."/>
            <person name="Zhao Y."/>
            <person name="Bi W."/>
            <person name="Wu M."/>
            <person name="Zhao G."/>
            <person name="Gong Y."/>
            <person name="Li W."/>
            <person name="Zhang P."/>
        </authorList>
    </citation>
    <scope>NUCLEOTIDE SEQUENCE [LARGE SCALE GENOMIC DNA]</scope>
    <source>
        <strain evidence="1">DYQJB</strain>
        <tissue evidence="1">Leaf</tissue>
    </source>
</reference>
<comment type="caution">
    <text evidence="1">The sequence shown here is derived from an EMBL/GenBank/DDBJ whole genome shotgun (WGS) entry which is preliminary data.</text>
</comment>